<keyword evidence="2" id="KW-1185">Reference proteome</keyword>
<name>A0A501W6A4_9BACT</name>
<comment type="caution">
    <text evidence="1">The sequence shown here is derived from an EMBL/GenBank/DDBJ whole genome shotgun (WGS) entry which is preliminary data.</text>
</comment>
<dbReference type="Proteomes" id="UP000316727">
    <property type="component" value="Unassembled WGS sequence"/>
</dbReference>
<sequence length="74" mass="8511">MPNSKVYATEQFFQRPVQPRLFLLKNNLKQRSGKYKPGLRFIIKKGSILCSPGQTMAAASTRLRILKYKEVIIV</sequence>
<accession>A0A501W6A4</accession>
<evidence type="ECO:0000313" key="2">
    <source>
        <dbReference type="Proteomes" id="UP000316727"/>
    </source>
</evidence>
<evidence type="ECO:0000313" key="1">
    <source>
        <dbReference type="EMBL" id="TPE45433.1"/>
    </source>
</evidence>
<gene>
    <name evidence="1" type="ORF">FJM65_05235</name>
</gene>
<reference evidence="1 2" key="1">
    <citation type="submission" date="2019-06" db="EMBL/GenBank/DDBJ databases">
        <title>A novel bacterium of genus Pontibacter, isolated from marine sediment.</title>
        <authorList>
            <person name="Huang H."/>
            <person name="Mo K."/>
            <person name="Hu Y."/>
        </authorList>
    </citation>
    <scope>NUCLEOTIDE SEQUENCE [LARGE SCALE GENOMIC DNA]</scope>
    <source>
        <strain evidence="1 2">HB172049</strain>
    </source>
</reference>
<dbReference type="EMBL" id="VFRQ01000002">
    <property type="protein sequence ID" value="TPE45433.1"/>
    <property type="molecule type" value="Genomic_DNA"/>
</dbReference>
<proteinExistence type="predicted"/>
<protein>
    <submittedName>
        <fullName evidence="1">Uncharacterized protein</fullName>
    </submittedName>
</protein>
<dbReference type="RefSeq" id="WP_140620133.1">
    <property type="nucleotide sequence ID" value="NZ_VFRQ01000002.1"/>
</dbReference>
<organism evidence="1 2">
    <name type="scientific">Pontibacter mangrovi</name>
    <dbReference type="NCBI Taxonomy" id="2589816"/>
    <lineage>
        <taxon>Bacteria</taxon>
        <taxon>Pseudomonadati</taxon>
        <taxon>Bacteroidota</taxon>
        <taxon>Cytophagia</taxon>
        <taxon>Cytophagales</taxon>
        <taxon>Hymenobacteraceae</taxon>
        <taxon>Pontibacter</taxon>
    </lineage>
</organism>
<dbReference type="AlphaFoldDB" id="A0A501W6A4"/>